<sequence>MNTFRDVLLAIAGFWAVIFLITWGVVQYV</sequence>
<organism evidence="2 3">
    <name type="scientific">Erwinia phage Loshitsa2</name>
    <dbReference type="NCBI Taxonomy" id="2923254"/>
    <lineage>
        <taxon>Viruses</taxon>
        <taxon>Duplodnaviria</taxon>
        <taxon>Heunggongvirae</taxon>
        <taxon>Uroviricota</taxon>
        <taxon>Caudoviricetes</taxon>
        <taxon>Autographivirales</taxon>
        <taxon>Autoscriptoviridae</taxon>
        <taxon>Slopekvirinae</taxon>
        <taxon>Micantvirus</taxon>
        <taxon>Micantvirus loshitsa2</taxon>
    </lineage>
</organism>
<accession>A0AAE9FME6</accession>
<evidence type="ECO:0000313" key="3">
    <source>
        <dbReference type="Proteomes" id="UP000829102"/>
    </source>
</evidence>
<reference evidence="2 3" key="1">
    <citation type="journal article" date="2022" name="Arch. Virol.">
        <title>Two novel Erwinia amylovora bacteriophages, Loshitsa2 and Micant, isolated in Belarus.</title>
        <authorList>
            <person name="Besarab N.V."/>
            <person name="Letarov A.V."/>
            <person name="Kulikov E.E."/>
            <person name="Babenko V.V."/>
            <person name="Belalov I.S."/>
            <person name="Lagonenko A.L."/>
            <person name="Golomidova A.K."/>
            <person name="Evtushenkov A.N."/>
        </authorList>
    </citation>
    <scope>NUCLEOTIDE SEQUENCE [LARGE SCALE GENOMIC DNA]</scope>
</reference>
<proteinExistence type="predicted"/>
<keyword evidence="3" id="KW-1185">Reference proteome</keyword>
<name>A0AAE9FME6_9CAUD</name>
<dbReference type="EMBL" id="OM513680">
    <property type="protein sequence ID" value="UNA01130.1"/>
    <property type="molecule type" value="Genomic_DNA"/>
</dbReference>
<feature type="transmembrane region" description="Helical" evidence="1">
    <location>
        <begin position="7"/>
        <end position="26"/>
    </location>
</feature>
<keyword evidence="1" id="KW-1133">Transmembrane helix</keyword>
<keyword evidence="1" id="KW-0812">Transmembrane</keyword>
<keyword evidence="1" id="KW-0472">Membrane</keyword>
<protein>
    <submittedName>
        <fullName evidence="2">Uncharacterized protein</fullName>
    </submittedName>
</protein>
<evidence type="ECO:0000313" key="2">
    <source>
        <dbReference type="EMBL" id="UNA01130.1"/>
    </source>
</evidence>
<dbReference type="Proteomes" id="UP000829102">
    <property type="component" value="Segment"/>
</dbReference>
<evidence type="ECO:0000256" key="1">
    <source>
        <dbReference type="SAM" id="Phobius"/>
    </source>
</evidence>
<gene>
    <name evidence="2" type="ORF">Loshitsa2_00002</name>
</gene>